<evidence type="ECO:0000256" key="3">
    <source>
        <dbReference type="ARBA" id="ARBA00022603"/>
    </source>
</evidence>
<evidence type="ECO:0000256" key="8">
    <source>
        <dbReference type="RuleBase" id="RU003960"/>
    </source>
</evidence>
<name>A0A2Z4LU27_9FLAO</name>
<dbReference type="AlphaFoldDB" id="A0A2Z4LU27"/>
<dbReference type="InterPro" id="IPR014777">
    <property type="entry name" value="4pyrrole_Mease_sub1"/>
</dbReference>
<dbReference type="Pfam" id="PF00590">
    <property type="entry name" value="TP_methylase"/>
    <property type="match status" value="1"/>
</dbReference>
<dbReference type="NCBIfam" id="TIGR01469">
    <property type="entry name" value="cobA_cysG_Cterm"/>
    <property type="match status" value="1"/>
</dbReference>
<proteinExistence type="inferred from homology"/>
<dbReference type="GO" id="GO:0019354">
    <property type="term" value="P:siroheme biosynthetic process"/>
    <property type="evidence" value="ECO:0007669"/>
    <property type="project" value="InterPro"/>
</dbReference>
<dbReference type="KEGG" id="spon:HME9304_02255"/>
<dbReference type="SUPFAM" id="SSF53790">
    <property type="entry name" value="Tetrapyrrole methylase"/>
    <property type="match status" value="1"/>
</dbReference>
<dbReference type="InterPro" id="IPR050161">
    <property type="entry name" value="Siro_Cobalamin_biosynth"/>
</dbReference>
<dbReference type="GO" id="GO:0032259">
    <property type="term" value="P:methylation"/>
    <property type="evidence" value="ECO:0007669"/>
    <property type="project" value="UniProtKB-KW"/>
</dbReference>
<reference evidence="11 12" key="1">
    <citation type="submission" date="2018-06" db="EMBL/GenBank/DDBJ databases">
        <title>Spongiibacterium sp. HME9304 Genome sequencing and assembly.</title>
        <authorList>
            <person name="Kang H."/>
            <person name="Kim H."/>
            <person name="Joh K."/>
        </authorList>
    </citation>
    <scope>NUCLEOTIDE SEQUENCE [LARGE SCALE GENOMIC DNA]</scope>
    <source>
        <strain evidence="11 12">HME9304</strain>
    </source>
</reference>
<dbReference type="InterPro" id="IPR000878">
    <property type="entry name" value="4pyrrol_Mease"/>
</dbReference>
<feature type="region of interest" description="Disordered" evidence="9">
    <location>
        <begin position="1"/>
        <end position="21"/>
    </location>
</feature>
<keyword evidence="4 8" id="KW-0808">Transferase</keyword>
<evidence type="ECO:0000259" key="10">
    <source>
        <dbReference type="Pfam" id="PF00590"/>
    </source>
</evidence>
<dbReference type="InterPro" id="IPR006366">
    <property type="entry name" value="CobA/CysG_C"/>
</dbReference>
<dbReference type="PROSITE" id="PS00840">
    <property type="entry name" value="SUMT_2"/>
    <property type="match status" value="1"/>
</dbReference>
<evidence type="ECO:0000256" key="9">
    <source>
        <dbReference type="SAM" id="MobiDB-lite"/>
    </source>
</evidence>
<keyword evidence="3 8" id="KW-0489">Methyltransferase</keyword>
<evidence type="ECO:0000256" key="4">
    <source>
        <dbReference type="ARBA" id="ARBA00022679"/>
    </source>
</evidence>
<dbReference type="FunFam" id="3.40.1010.10:FF:000001">
    <property type="entry name" value="Siroheme synthase"/>
    <property type="match status" value="1"/>
</dbReference>
<dbReference type="PROSITE" id="PS00839">
    <property type="entry name" value="SUMT_1"/>
    <property type="match status" value="1"/>
</dbReference>
<dbReference type="Proteomes" id="UP000248536">
    <property type="component" value="Chromosome"/>
</dbReference>
<sequence>MEQKNNHTNKRSTFSKNIKGTGFGRYPVGEHSKDLVSGSGRDLMGERSWDLMGELGQNLVGERSRTPKLTVIGAGPGDVELITLKAIKALQSANVVLYDALVNDELLKYAPYAEKIFVGKRKGCYTYQQEQINDLIVSRAKSHGHVVRLKGGDPFVFGRGAEEMEVAAAEGINVAMVPGISSCLSVPASQNIPVTKRGASQSFWVITGTTKEHRLSIDVALAAKSSATVIILMGMSKLGQIVGLFKKERKETLPIAIIQNGTCENEKIGIATIETIEEEVARQKLSNPAIIIIGEVVNNRQQLLNLQRKNNFVELKENISV</sequence>
<dbReference type="CDD" id="cd11642">
    <property type="entry name" value="SUMT"/>
    <property type="match status" value="1"/>
</dbReference>
<gene>
    <name evidence="11" type="primary">cobA</name>
    <name evidence="11" type="ORF">HME9304_02255</name>
</gene>
<comment type="pathway">
    <text evidence="7">Porphyrin-containing compound metabolism; siroheme biosynthesis; precorrin-2 from uroporphyrinogen III: step 1/1.</text>
</comment>
<dbReference type="InterPro" id="IPR003043">
    <property type="entry name" value="Uropor_MeTrfase_CS"/>
</dbReference>
<evidence type="ECO:0000313" key="12">
    <source>
        <dbReference type="Proteomes" id="UP000248536"/>
    </source>
</evidence>
<dbReference type="GO" id="GO:0004851">
    <property type="term" value="F:uroporphyrin-III C-methyltransferase activity"/>
    <property type="evidence" value="ECO:0007669"/>
    <property type="project" value="UniProtKB-EC"/>
</dbReference>
<protein>
    <recommendedName>
        <fullName evidence="2">uroporphyrinogen-III C-methyltransferase</fullName>
        <ecNumber evidence="2">2.1.1.107</ecNumber>
    </recommendedName>
</protein>
<evidence type="ECO:0000256" key="2">
    <source>
        <dbReference type="ARBA" id="ARBA00012162"/>
    </source>
</evidence>
<comment type="similarity">
    <text evidence="1 8">Belongs to the precorrin methyltransferase family.</text>
</comment>
<evidence type="ECO:0000256" key="6">
    <source>
        <dbReference type="ARBA" id="ARBA00023244"/>
    </source>
</evidence>
<dbReference type="InterPro" id="IPR014776">
    <property type="entry name" value="4pyrrole_Mease_sub2"/>
</dbReference>
<dbReference type="PANTHER" id="PTHR45790">
    <property type="entry name" value="SIROHEME SYNTHASE-RELATED"/>
    <property type="match status" value="1"/>
</dbReference>
<dbReference type="NCBIfam" id="NF004790">
    <property type="entry name" value="PRK06136.1"/>
    <property type="match status" value="1"/>
</dbReference>
<dbReference type="Gene3D" id="3.40.1010.10">
    <property type="entry name" value="Cobalt-precorrin-4 Transmethylase, Domain 1"/>
    <property type="match status" value="1"/>
</dbReference>
<keyword evidence="6" id="KW-0627">Porphyrin biosynthesis</keyword>
<keyword evidence="5" id="KW-0949">S-adenosyl-L-methionine</keyword>
<evidence type="ECO:0000256" key="7">
    <source>
        <dbReference type="ARBA" id="ARBA00025705"/>
    </source>
</evidence>
<keyword evidence="12" id="KW-1185">Reference proteome</keyword>
<dbReference type="InterPro" id="IPR035996">
    <property type="entry name" value="4pyrrol_Methylase_sf"/>
</dbReference>
<evidence type="ECO:0000313" key="11">
    <source>
        <dbReference type="EMBL" id="AWX45243.1"/>
    </source>
</evidence>
<dbReference type="PANTHER" id="PTHR45790:SF3">
    <property type="entry name" value="S-ADENOSYL-L-METHIONINE-DEPENDENT UROPORPHYRINOGEN III METHYLTRANSFERASE, CHLOROPLASTIC"/>
    <property type="match status" value="1"/>
</dbReference>
<accession>A0A2Z4LU27</accession>
<feature type="domain" description="Tetrapyrrole methylase" evidence="10">
    <location>
        <begin position="68"/>
        <end position="276"/>
    </location>
</feature>
<dbReference type="Gene3D" id="3.30.950.10">
    <property type="entry name" value="Methyltransferase, Cobalt-precorrin-4 Transmethylase, Domain 2"/>
    <property type="match status" value="1"/>
</dbReference>
<organism evidence="11 12">
    <name type="scientific">Flagellimonas maritima</name>
    <dbReference type="NCBI Taxonomy" id="1383885"/>
    <lineage>
        <taxon>Bacteria</taxon>
        <taxon>Pseudomonadati</taxon>
        <taxon>Bacteroidota</taxon>
        <taxon>Flavobacteriia</taxon>
        <taxon>Flavobacteriales</taxon>
        <taxon>Flavobacteriaceae</taxon>
        <taxon>Flagellimonas</taxon>
    </lineage>
</organism>
<dbReference type="EC" id="2.1.1.107" evidence="2"/>
<evidence type="ECO:0000256" key="1">
    <source>
        <dbReference type="ARBA" id="ARBA00005879"/>
    </source>
</evidence>
<evidence type="ECO:0000256" key="5">
    <source>
        <dbReference type="ARBA" id="ARBA00022691"/>
    </source>
</evidence>
<dbReference type="EMBL" id="CP030104">
    <property type="protein sequence ID" value="AWX45243.1"/>
    <property type="molecule type" value="Genomic_DNA"/>
</dbReference>